<dbReference type="GO" id="GO:1990140">
    <property type="term" value="C:molybdopterin synthase complex"/>
    <property type="evidence" value="ECO:0007669"/>
    <property type="project" value="UniProtKB-UniRule"/>
</dbReference>
<dbReference type="Pfam" id="PF02391">
    <property type="entry name" value="MoaE"/>
    <property type="match status" value="1"/>
</dbReference>
<evidence type="ECO:0000256" key="3">
    <source>
        <dbReference type="ARBA" id="ARBA00023150"/>
    </source>
</evidence>
<sequence>MMTKTDLSWDPHCTVPLPSTRGTAYPASQCIGSEYNMASLNEPQRAFEGEQSLTSEGVYVSLTYDELDASKAMARVKSPKAGAVVLFAGCTRDSFASKAVTHLAYSTYAPLALRSLLSIAKDIRSKHDLVNIAVTHRLGRVDIGEESILIAVSAPHRKAGWTSGEECLERVKQRVEIWKEEWFEDGGVWRSNRDGAAGVPVADALGNSSTPS</sequence>
<dbReference type="CDD" id="cd00756">
    <property type="entry name" value="MoaE"/>
    <property type="match status" value="1"/>
</dbReference>
<dbReference type="FunFam" id="3.90.1170.40:FF:000003">
    <property type="entry name" value="Molybdopterin converting factor subunit 2"/>
    <property type="match status" value="1"/>
</dbReference>
<comment type="function">
    <text evidence="4">Catalytic subunit of the molybdopterin synthase complex, a complex that catalyzes the conversion of precursor Z into molybdopterin. Acts by mediating the incorporation of 2 sulfur atoms from thiocarboxylated MOCS2A into precursor Z to generate a dithiolene group.</text>
</comment>
<keyword evidence="3 4" id="KW-0501">Molybdenum cofactor biosynthesis</keyword>
<dbReference type="STRING" id="1157616.A0A1Z5TSW4"/>
<dbReference type="EC" id="2.8.1.12" evidence="4"/>
<feature type="binding site" evidence="4">
    <location>
        <begin position="179"/>
        <end position="181"/>
    </location>
    <ligand>
        <name>substrate</name>
    </ligand>
</feature>
<dbReference type="VEuPathDB" id="FungiDB:BTJ68_00935"/>
<dbReference type="InterPro" id="IPR028888">
    <property type="entry name" value="MOCS2B_euk"/>
</dbReference>
<protein>
    <recommendedName>
        <fullName evidence="4">Molybdopterin synthase catalytic subunit</fullName>
        <ecNumber evidence="4">2.8.1.12</ecNumber>
    </recommendedName>
    <alternativeName>
        <fullName evidence="4">Common component for nitrate reductase and xanthine dehydrogenase protein H</fullName>
    </alternativeName>
    <alternativeName>
        <fullName evidence="4">Molybdenum cofactor synthesis protein 2 large subunit</fullName>
    </alternativeName>
    <alternativeName>
        <fullName evidence="4">Molybdenum cofactor synthesis protein 2B</fullName>
        <shortName evidence="4">MOCS2B</shortName>
    </alternativeName>
</protein>
<dbReference type="InterPro" id="IPR003448">
    <property type="entry name" value="Mopterin_biosynth_MoaE"/>
</dbReference>
<dbReference type="GO" id="GO:0006777">
    <property type="term" value="P:Mo-molybdopterin cofactor biosynthetic process"/>
    <property type="evidence" value="ECO:0007669"/>
    <property type="project" value="UniProtKB-UniRule"/>
</dbReference>
<evidence type="ECO:0000256" key="4">
    <source>
        <dbReference type="HAMAP-Rule" id="MF_03052"/>
    </source>
</evidence>
<feature type="binding site" evidence="4">
    <location>
        <begin position="156"/>
        <end position="157"/>
    </location>
    <ligand>
        <name>substrate</name>
    </ligand>
</feature>
<comment type="subunit">
    <text evidence="4">Heterotetramer; composed of 2 small (MOCS2A) and 2 large (MOCS2B) subunits.</text>
</comment>
<dbReference type="EMBL" id="MUNK01000005">
    <property type="protein sequence ID" value="OTA39122.1"/>
    <property type="molecule type" value="Genomic_DNA"/>
</dbReference>
<evidence type="ECO:0000256" key="1">
    <source>
        <dbReference type="ARBA" id="ARBA00022490"/>
    </source>
</evidence>
<comment type="subcellular location">
    <subcellularLocation>
        <location evidence="4">Cytoplasm</location>
    </subcellularLocation>
</comment>
<accession>A0A1Z5TSW4</accession>
<dbReference type="PANTHER" id="PTHR23404">
    <property type="entry name" value="MOLYBDOPTERIN SYNTHASE RELATED"/>
    <property type="match status" value="1"/>
</dbReference>
<organism evidence="5 6">
    <name type="scientific">Hortaea werneckii EXF-2000</name>
    <dbReference type="NCBI Taxonomy" id="1157616"/>
    <lineage>
        <taxon>Eukaryota</taxon>
        <taxon>Fungi</taxon>
        <taxon>Dikarya</taxon>
        <taxon>Ascomycota</taxon>
        <taxon>Pezizomycotina</taxon>
        <taxon>Dothideomycetes</taxon>
        <taxon>Dothideomycetidae</taxon>
        <taxon>Mycosphaerellales</taxon>
        <taxon>Teratosphaeriaceae</taxon>
        <taxon>Hortaea</taxon>
    </lineage>
</organism>
<dbReference type="SUPFAM" id="SSF54690">
    <property type="entry name" value="Molybdopterin synthase subunit MoaE"/>
    <property type="match status" value="1"/>
</dbReference>
<dbReference type="AlphaFoldDB" id="A0A1Z5TSW4"/>
<keyword evidence="6" id="KW-1185">Reference proteome</keyword>
<dbReference type="InterPro" id="IPR036563">
    <property type="entry name" value="MoaE_sf"/>
</dbReference>
<dbReference type="Gene3D" id="3.90.1170.40">
    <property type="entry name" value="Molybdopterin biosynthesis MoaE subunit"/>
    <property type="match status" value="1"/>
</dbReference>
<comment type="catalytic activity">
    <reaction evidence="4">
        <text>2 [molybdopterin-synthase sulfur-carrier protein]-C-terminal-Gly-aminoethanethioate + cyclic pyranopterin phosphate + H2O = molybdopterin + 2 [molybdopterin-synthase sulfur-carrier protein]-C-terminal Gly-Gly + 2 H(+)</text>
        <dbReference type="Rhea" id="RHEA:26333"/>
        <dbReference type="Rhea" id="RHEA-COMP:12202"/>
        <dbReference type="Rhea" id="RHEA-COMP:19907"/>
        <dbReference type="ChEBI" id="CHEBI:15377"/>
        <dbReference type="ChEBI" id="CHEBI:15378"/>
        <dbReference type="ChEBI" id="CHEBI:58698"/>
        <dbReference type="ChEBI" id="CHEBI:59648"/>
        <dbReference type="ChEBI" id="CHEBI:90778"/>
        <dbReference type="ChEBI" id="CHEBI:232372"/>
        <dbReference type="EC" id="2.8.1.12"/>
    </reaction>
</comment>
<evidence type="ECO:0000256" key="2">
    <source>
        <dbReference type="ARBA" id="ARBA00022679"/>
    </source>
</evidence>
<comment type="caution">
    <text evidence="5">The sequence shown here is derived from an EMBL/GenBank/DDBJ whole genome shotgun (WGS) entry which is preliminary data.</text>
</comment>
<dbReference type="HAMAP" id="MF_03052">
    <property type="entry name" value="MOC2B"/>
    <property type="match status" value="1"/>
</dbReference>
<reference evidence="5 6" key="1">
    <citation type="submission" date="2017-01" db="EMBL/GenBank/DDBJ databases">
        <title>The recent genome duplication of the halophilic yeast Hortaea werneckii: insights from long-read sequencing.</title>
        <authorList>
            <person name="Sinha S."/>
            <person name="Flibotte S."/>
            <person name="Neira M."/>
            <person name="Lenassi M."/>
            <person name="Gostincar C."/>
            <person name="Stajich J.E."/>
            <person name="Nislow C.E."/>
        </authorList>
    </citation>
    <scope>NUCLEOTIDE SEQUENCE [LARGE SCALE GENOMIC DNA]</scope>
    <source>
        <strain evidence="5 6">EXF-2000</strain>
    </source>
</reference>
<dbReference type="Proteomes" id="UP000194280">
    <property type="component" value="Unassembled WGS sequence"/>
</dbReference>
<comment type="pathway">
    <text evidence="4">Cofactor biosynthesis; molybdopterin biosynthesis.</text>
</comment>
<dbReference type="GO" id="GO:0030366">
    <property type="term" value="F:molybdopterin synthase activity"/>
    <property type="evidence" value="ECO:0007669"/>
    <property type="project" value="UniProtKB-UniRule"/>
</dbReference>
<evidence type="ECO:0000313" key="6">
    <source>
        <dbReference type="Proteomes" id="UP000194280"/>
    </source>
</evidence>
<evidence type="ECO:0000313" key="5">
    <source>
        <dbReference type="EMBL" id="OTA39122.1"/>
    </source>
</evidence>
<keyword evidence="2 4" id="KW-0808">Transferase</keyword>
<gene>
    <name evidence="4" type="primary">cnxH</name>
    <name evidence="5" type="ORF">BTJ68_00935</name>
</gene>
<feature type="binding site" evidence="4">
    <location>
        <position position="172"/>
    </location>
    <ligand>
        <name>substrate</name>
    </ligand>
</feature>
<dbReference type="InParanoid" id="A0A1Z5TSW4"/>
<proteinExistence type="inferred from homology"/>
<dbReference type="OrthoDB" id="5531344at2759"/>
<dbReference type="UniPathway" id="UPA00344"/>
<comment type="similarity">
    <text evidence="4">Belongs to the MoaE family. MOCS2B subfamily.</text>
</comment>
<name>A0A1Z5TSW4_HORWE</name>
<keyword evidence="1 4" id="KW-0963">Cytoplasm</keyword>